<feature type="region of interest" description="Disordered" evidence="1">
    <location>
        <begin position="115"/>
        <end position="180"/>
    </location>
</feature>
<dbReference type="AlphaFoldDB" id="A0A834EV56"/>
<proteinExistence type="predicted"/>
<gene>
    <name evidence="3" type="ORF">HJG60_007829</name>
</gene>
<keyword evidence="2" id="KW-0732">Signal</keyword>
<evidence type="ECO:0000256" key="1">
    <source>
        <dbReference type="SAM" id="MobiDB-lite"/>
    </source>
</evidence>
<dbReference type="Proteomes" id="UP000664940">
    <property type="component" value="Unassembled WGS sequence"/>
</dbReference>
<reference evidence="3 4" key="1">
    <citation type="journal article" date="2020" name="Nature">
        <title>Six reference-quality genomes reveal evolution of bat adaptations.</title>
        <authorList>
            <person name="Jebb D."/>
            <person name="Huang Z."/>
            <person name="Pippel M."/>
            <person name="Hughes G.M."/>
            <person name="Lavrichenko K."/>
            <person name="Devanna P."/>
            <person name="Winkler S."/>
            <person name="Jermiin L.S."/>
            <person name="Skirmuntt E.C."/>
            <person name="Katzourakis A."/>
            <person name="Burkitt-Gray L."/>
            <person name="Ray D.A."/>
            <person name="Sullivan K.A.M."/>
            <person name="Roscito J.G."/>
            <person name="Kirilenko B.M."/>
            <person name="Davalos L.M."/>
            <person name="Corthals A.P."/>
            <person name="Power M.L."/>
            <person name="Jones G."/>
            <person name="Ransome R.D."/>
            <person name="Dechmann D.K.N."/>
            <person name="Locatelli A.G."/>
            <person name="Puechmaille S.J."/>
            <person name="Fedrigo O."/>
            <person name="Jarvis E.D."/>
            <person name="Hiller M."/>
            <person name="Vernes S.C."/>
            <person name="Myers E.W."/>
            <person name="Teeling E.C."/>
        </authorList>
    </citation>
    <scope>NUCLEOTIDE SEQUENCE [LARGE SCALE GENOMIC DNA]</scope>
    <source>
        <strain evidence="3">Bat1K_MPI-CBG_1</strain>
    </source>
</reference>
<feature type="signal peptide" evidence="2">
    <location>
        <begin position="1"/>
        <end position="23"/>
    </location>
</feature>
<protein>
    <submittedName>
        <fullName evidence="3">Uncharacterized protein</fullName>
    </submittedName>
</protein>
<comment type="caution">
    <text evidence="3">The sequence shown here is derived from an EMBL/GenBank/DDBJ whole genome shotgun (WGS) entry which is preliminary data.</text>
</comment>
<accession>A0A834EV56</accession>
<dbReference type="EMBL" id="JABVXQ010000001">
    <property type="protein sequence ID" value="KAF6130856.1"/>
    <property type="molecule type" value="Genomic_DNA"/>
</dbReference>
<evidence type="ECO:0000313" key="3">
    <source>
        <dbReference type="EMBL" id="KAF6130856.1"/>
    </source>
</evidence>
<evidence type="ECO:0000313" key="4">
    <source>
        <dbReference type="Proteomes" id="UP000664940"/>
    </source>
</evidence>
<name>A0A834EV56_9CHIR</name>
<evidence type="ECO:0000256" key="2">
    <source>
        <dbReference type="SAM" id="SignalP"/>
    </source>
</evidence>
<organism evidence="3 4">
    <name type="scientific">Phyllostomus discolor</name>
    <name type="common">pale spear-nosed bat</name>
    <dbReference type="NCBI Taxonomy" id="89673"/>
    <lineage>
        <taxon>Eukaryota</taxon>
        <taxon>Metazoa</taxon>
        <taxon>Chordata</taxon>
        <taxon>Craniata</taxon>
        <taxon>Vertebrata</taxon>
        <taxon>Euteleostomi</taxon>
        <taxon>Mammalia</taxon>
        <taxon>Eutheria</taxon>
        <taxon>Laurasiatheria</taxon>
        <taxon>Chiroptera</taxon>
        <taxon>Yangochiroptera</taxon>
        <taxon>Phyllostomidae</taxon>
        <taxon>Phyllostominae</taxon>
        <taxon>Phyllostomus</taxon>
    </lineage>
</organism>
<sequence length="180" mass="19587">MSLPQILVILCIILVLISDRSHTIVNPPSLLLAPTLVFKPSAFNSLQLWAGEQLCKTSSARGMKDEVPCDRGEERTCSKAHCLCLLLLPSAPDPFLRAQITHPSAWQSIRSSAIWPGRTTETPPPPQESPSPLRTHPDSHLWPGRETGEAEVESLENLLDQREERGASGSQTPNPGGLGC</sequence>
<feature type="chain" id="PRO_5032690252" evidence="2">
    <location>
        <begin position="24"/>
        <end position="180"/>
    </location>
</feature>